<evidence type="ECO:0000313" key="2">
    <source>
        <dbReference type="Proteomes" id="UP000293874"/>
    </source>
</evidence>
<dbReference type="AlphaFoldDB" id="A0A4Q7N3G9"/>
<evidence type="ECO:0000313" key="1">
    <source>
        <dbReference type="EMBL" id="RZS75435.1"/>
    </source>
</evidence>
<name>A0A4Q7N3G9_9BACT</name>
<dbReference type="OrthoDB" id="9815752at2"/>
<dbReference type="RefSeq" id="WP_130539803.1">
    <property type="nucleotide sequence ID" value="NZ_CP042431.1"/>
</dbReference>
<keyword evidence="2" id="KW-1185">Reference proteome</keyword>
<organism evidence="1 2">
    <name type="scientific">Pseudobacter ginsenosidimutans</name>
    <dbReference type="NCBI Taxonomy" id="661488"/>
    <lineage>
        <taxon>Bacteria</taxon>
        <taxon>Pseudomonadati</taxon>
        <taxon>Bacteroidota</taxon>
        <taxon>Chitinophagia</taxon>
        <taxon>Chitinophagales</taxon>
        <taxon>Chitinophagaceae</taxon>
        <taxon>Pseudobacter</taxon>
    </lineage>
</organism>
<evidence type="ECO:0008006" key="3">
    <source>
        <dbReference type="Google" id="ProtNLM"/>
    </source>
</evidence>
<gene>
    <name evidence="1" type="ORF">EV199_1301</name>
</gene>
<dbReference type="Proteomes" id="UP000293874">
    <property type="component" value="Unassembled WGS sequence"/>
</dbReference>
<proteinExistence type="predicted"/>
<comment type="caution">
    <text evidence="1">The sequence shown here is derived from an EMBL/GenBank/DDBJ whole genome shotgun (WGS) entry which is preliminary data.</text>
</comment>
<reference evidence="1 2" key="1">
    <citation type="submission" date="2019-02" db="EMBL/GenBank/DDBJ databases">
        <title>Genomic Encyclopedia of Type Strains, Phase IV (KMG-IV): sequencing the most valuable type-strain genomes for metagenomic binning, comparative biology and taxonomic classification.</title>
        <authorList>
            <person name="Goeker M."/>
        </authorList>
    </citation>
    <scope>NUCLEOTIDE SEQUENCE [LARGE SCALE GENOMIC DNA]</scope>
    <source>
        <strain evidence="1 2">DSM 18116</strain>
    </source>
</reference>
<sequence length="279" mass="31640">MNTTITKKTFIPVAACMLLVAASCKKESNDRSKKENRIAAIKTSTFNHIYQYDAQNRLAGIDYSVSSRMKASYNASGIVLQWYDGAGDPTDHRIEINLVDGRAISVKENNATYRNDHFYTYDNEGKMIQAQVTRTALANNQVENRGEATMSWDGNLLQRVLLQVSNRFGEKTDSIINVFTYYNDKKFITWDDTGFSYFGKMPIGGFPNGFGWRLPINFLSEDIMPSAAAMKGASRKSYYRNGGAWSLSQGSSNYPEDDYLHDEQGRLNKWRTGIEITWK</sequence>
<dbReference type="PROSITE" id="PS51257">
    <property type="entry name" value="PROKAR_LIPOPROTEIN"/>
    <property type="match status" value="1"/>
</dbReference>
<dbReference type="EMBL" id="SGXA01000001">
    <property type="protein sequence ID" value="RZS75435.1"/>
    <property type="molecule type" value="Genomic_DNA"/>
</dbReference>
<accession>A0A4Q7N3G9</accession>
<protein>
    <recommendedName>
        <fullName evidence="3">YD repeat-containing protein</fullName>
    </recommendedName>
</protein>